<comment type="caution">
    <text evidence="1">The sequence shown here is derived from an EMBL/GenBank/DDBJ whole genome shotgun (WGS) entry which is preliminary data.</text>
</comment>
<evidence type="ECO:0000313" key="1">
    <source>
        <dbReference type="EMBL" id="MEX6429385.1"/>
    </source>
</evidence>
<reference evidence="1 2" key="1">
    <citation type="submission" date="2024-07" db="EMBL/GenBank/DDBJ databases">
        <title>Draft Genome Sequence of Ferrimicrobium acidiphilum Strain YE2023, Isolated from a Pulp of Bioleach Reactor.</title>
        <authorList>
            <person name="Elkina Y.A."/>
            <person name="Bulaeva A.G."/>
            <person name="Beletsky A.V."/>
            <person name="Mardanov A.V."/>
        </authorList>
    </citation>
    <scope>NUCLEOTIDE SEQUENCE [LARGE SCALE GENOMIC DNA]</scope>
    <source>
        <strain evidence="1 2">YE2023</strain>
    </source>
</reference>
<proteinExistence type="predicted"/>
<dbReference type="Proteomes" id="UP001560267">
    <property type="component" value="Unassembled WGS sequence"/>
</dbReference>
<name>A0ABV3Y1W9_9ACTN</name>
<protein>
    <recommendedName>
        <fullName evidence="3">Transposase</fullName>
    </recommendedName>
</protein>
<gene>
    <name evidence="1" type="ORF">AB6A68_05970</name>
</gene>
<evidence type="ECO:0000313" key="2">
    <source>
        <dbReference type="Proteomes" id="UP001560267"/>
    </source>
</evidence>
<organism evidence="1 2">
    <name type="scientific">Ferrimicrobium acidiphilum</name>
    <dbReference type="NCBI Taxonomy" id="121039"/>
    <lineage>
        <taxon>Bacteria</taxon>
        <taxon>Bacillati</taxon>
        <taxon>Actinomycetota</taxon>
        <taxon>Acidimicrobiia</taxon>
        <taxon>Acidimicrobiales</taxon>
        <taxon>Acidimicrobiaceae</taxon>
        <taxon>Ferrimicrobium</taxon>
    </lineage>
</organism>
<dbReference type="RefSeq" id="WP_298447545.1">
    <property type="nucleotide sequence ID" value="NZ_JBFSHR010000015.1"/>
</dbReference>
<evidence type="ECO:0008006" key="3">
    <source>
        <dbReference type="Google" id="ProtNLM"/>
    </source>
</evidence>
<dbReference type="EMBL" id="JBFSHR010000015">
    <property type="protein sequence ID" value="MEX6429385.1"/>
    <property type="molecule type" value="Genomic_DNA"/>
</dbReference>
<keyword evidence="2" id="KW-1185">Reference proteome</keyword>
<sequence>MATQLAIAKLSAKEFDRHRDWIATMAIELVRSYDLIAREDLKVKSMTRTIDSPSTNVSQTTGLNRVILDPRWGLYRGRLTNKATNTTSPVELIFVDLAYASLRCSKCAHTDTKSRAVLGRQACTHTNTNDVNQRGR</sequence>
<accession>A0ABV3Y1W9</accession>